<organism evidence="2 3">
    <name type="scientific">Oceanisphaera ostreae</name>
    <dbReference type="NCBI Taxonomy" id="914151"/>
    <lineage>
        <taxon>Bacteria</taxon>
        <taxon>Pseudomonadati</taxon>
        <taxon>Pseudomonadota</taxon>
        <taxon>Gammaproteobacteria</taxon>
        <taxon>Aeromonadales</taxon>
        <taxon>Aeromonadaceae</taxon>
        <taxon>Oceanisphaera</taxon>
    </lineage>
</organism>
<gene>
    <name evidence="2" type="ORF">ACFQ1C_15810</name>
</gene>
<comment type="caution">
    <text evidence="2">The sequence shown here is derived from an EMBL/GenBank/DDBJ whole genome shotgun (WGS) entry which is preliminary data.</text>
</comment>
<feature type="transmembrane region" description="Helical" evidence="1">
    <location>
        <begin position="12"/>
        <end position="33"/>
    </location>
</feature>
<sequence>MNNAISNDVQQRLQWSLLFLRLGVFIVMIMWTLDKFINPEHSALIF</sequence>
<evidence type="ECO:0000313" key="3">
    <source>
        <dbReference type="Proteomes" id="UP001597048"/>
    </source>
</evidence>
<evidence type="ECO:0000256" key="1">
    <source>
        <dbReference type="SAM" id="Phobius"/>
    </source>
</evidence>
<name>A0ABW3KKS4_9GAMM</name>
<dbReference type="Proteomes" id="UP001597048">
    <property type="component" value="Unassembled WGS sequence"/>
</dbReference>
<keyword evidence="1" id="KW-0812">Transmembrane</keyword>
<reference evidence="3" key="1">
    <citation type="journal article" date="2019" name="Int. J. Syst. Evol. Microbiol.">
        <title>The Global Catalogue of Microorganisms (GCM) 10K type strain sequencing project: providing services to taxonomists for standard genome sequencing and annotation.</title>
        <authorList>
            <consortium name="The Broad Institute Genomics Platform"/>
            <consortium name="The Broad Institute Genome Sequencing Center for Infectious Disease"/>
            <person name="Wu L."/>
            <person name="Ma J."/>
        </authorList>
    </citation>
    <scope>NUCLEOTIDE SEQUENCE [LARGE SCALE GENOMIC DNA]</scope>
    <source>
        <strain evidence="3">CCUG 60525</strain>
    </source>
</reference>
<evidence type="ECO:0000313" key="2">
    <source>
        <dbReference type="EMBL" id="MFD1009613.1"/>
    </source>
</evidence>
<proteinExistence type="predicted"/>
<dbReference type="RefSeq" id="WP_379559639.1">
    <property type="nucleotide sequence ID" value="NZ_JBHTJS010000063.1"/>
</dbReference>
<keyword evidence="1" id="KW-0472">Membrane</keyword>
<dbReference type="EMBL" id="JBHTJS010000063">
    <property type="protein sequence ID" value="MFD1009613.1"/>
    <property type="molecule type" value="Genomic_DNA"/>
</dbReference>
<evidence type="ECO:0008006" key="4">
    <source>
        <dbReference type="Google" id="ProtNLM"/>
    </source>
</evidence>
<accession>A0ABW3KKS4</accession>
<keyword evidence="3" id="KW-1185">Reference proteome</keyword>
<keyword evidence="1" id="KW-1133">Transmembrane helix</keyword>
<protein>
    <recommendedName>
        <fullName evidence="4">DoxX family protein</fullName>
    </recommendedName>
</protein>